<dbReference type="AlphaFoldDB" id="A0A1A9VKS6"/>
<dbReference type="SMART" id="SM00358">
    <property type="entry name" value="DSRM"/>
    <property type="match status" value="3"/>
</dbReference>
<keyword evidence="1" id="KW-0694">RNA-binding</keyword>
<dbReference type="InterPro" id="IPR014720">
    <property type="entry name" value="dsRBD_dom"/>
</dbReference>
<dbReference type="PROSITE" id="PS50137">
    <property type="entry name" value="DS_RBD"/>
    <property type="match status" value="2"/>
</dbReference>
<dbReference type="GO" id="GO:0003723">
    <property type="term" value="F:RNA binding"/>
    <property type="evidence" value="ECO:0007669"/>
    <property type="project" value="UniProtKB-UniRule"/>
</dbReference>
<dbReference type="STRING" id="7395.A0A1A9VKS6"/>
<dbReference type="VEuPathDB" id="VectorBase:GAUT039972"/>
<evidence type="ECO:0000313" key="4">
    <source>
        <dbReference type="Proteomes" id="UP000078200"/>
    </source>
</evidence>
<protein>
    <recommendedName>
        <fullName evidence="2">DRBM domain-containing protein</fullName>
    </recommendedName>
</protein>
<proteinExistence type="predicted"/>
<keyword evidence="4" id="KW-1185">Reference proteome</keyword>
<organism evidence="3 4">
    <name type="scientific">Glossina austeni</name>
    <name type="common">Savannah tsetse fly</name>
    <dbReference type="NCBI Taxonomy" id="7395"/>
    <lineage>
        <taxon>Eukaryota</taxon>
        <taxon>Metazoa</taxon>
        <taxon>Ecdysozoa</taxon>
        <taxon>Arthropoda</taxon>
        <taxon>Hexapoda</taxon>
        <taxon>Insecta</taxon>
        <taxon>Pterygota</taxon>
        <taxon>Neoptera</taxon>
        <taxon>Endopterygota</taxon>
        <taxon>Diptera</taxon>
        <taxon>Brachycera</taxon>
        <taxon>Muscomorpha</taxon>
        <taxon>Hippoboscoidea</taxon>
        <taxon>Glossinidae</taxon>
        <taxon>Glossina</taxon>
    </lineage>
</organism>
<evidence type="ECO:0000313" key="3">
    <source>
        <dbReference type="EnsemblMetazoa" id="GAUT039972-PA"/>
    </source>
</evidence>
<evidence type="ECO:0000256" key="1">
    <source>
        <dbReference type="PROSITE-ProRule" id="PRU00266"/>
    </source>
</evidence>
<dbReference type="SUPFAM" id="SSF54768">
    <property type="entry name" value="dsRNA-binding domain-like"/>
    <property type="match status" value="3"/>
</dbReference>
<dbReference type="Pfam" id="PF00035">
    <property type="entry name" value="dsrm"/>
    <property type="match status" value="1"/>
</dbReference>
<dbReference type="Proteomes" id="UP000078200">
    <property type="component" value="Unassembled WGS sequence"/>
</dbReference>
<feature type="domain" description="DRBM" evidence="2">
    <location>
        <begin position="292"/>
        <end position="364"/>
    </location>
</feature>
<reference evidence="3" key="1">
    <citation type="submission" date="2020-05" db="UniProtKB">
        <authorList>
            <consortium name="EnsemblMetazoa"/>
        </authorList>
    </citation>
    <scope>IDENTIFICATION</scope>
    <source>
        <strain evidence="3">TTRI</strain>
    </source>
</reference>
<evidence type="ECO:0000259" key="2">
    <source>
        <dbReference type="PROSITE" id="PS50137"/>
    </source>
</evidence>
<dbReference type="Gene3D" id="3.30.160.20">
    <property type="match status" value="3"/>
</dbReference>
<feature type="domain" description="DRBM" evidence="2">
    <location>
        <begin position="177"/>
        <end position="247"/>
    </location>
</feature>
<name>A0A1A9VKS6_GLOAU</name>
<sequence length="408" mass="45826">MNGNWAVEIAKSKLYQFMQMKDITPDCNFMPVAAGLSTNYILVMKISLSDPELALLAREIASNKKLATKLCCFSLVTQLYSLGLIEAFNGSLKQIKIKQPNSNGIQEQPNAERTDVTVGNEGQLDIELAATESSTRSFGAIKKPFVPKEAKFENQLANKVSKAVDENCEYGNWTIENAKTKLHRFLQGHKMPLDYKYDCVRHGSLFRAEIKFFVNKLKYSVSASGTGCTKRAASKDCADAMVQKLYRLGVIKAFTGKQQKNEVEKLNEQPTTEEFEVIDLEAAVRGHWTTENAKAKLHHFMKINQIFANYQYTVVKPIETISYTAEMEIVLNEGKHYVCAHGSGASKVAASKSCALSMVRQLYDMGIGEHDKPSEKVLAFILKFCCAKRWNGPLYLLWGNNCNPRWKL</sequence>
<dbReference type="FunFam" id="3.30.160.20:FF:000028">
    <property type="entry name" value="ATP-dependent RNA helicase A"/>
    <property type="match status" value="3"/>
</dbReference>
<dbReference type="GO" id="GO:0010468">
    <property type="term" value="P:regulation of gene expression"/>
    <property type="evidence" value="ECO:0007669"/>
    <property type="project" value="UniProtKB-ARBA"/>
</dbReference>
<dbReference type="EnsemblMetazoa" id="GAUT039972-RA">
    <property type="protein sequence ID" value="GAUT039972-PA"/>
    <property type="gene ID" value="GAUT039972"/>
</dbReference>
<accession>A0A1A9VKS6</accession>